<evidence type="ECO:0000313" key="4">
    <source>
        <dbReference type="Proteomes" id="UP000650005"/>
    </source>
</evidence>
<proteinExistence type="predicted"/>
<evidence type="ECO:0000313" key="5">
    <source>
        <dbReference type="Proteomes" id="UP001070238"/>
    </source>
</evidence>
<evidence type="ECO:0000256" key="1">
    <source>
        <dbReference type="SAM" id="MobiDB-lite"/>
    </source>
</evidence>
<dbReference type="RefSeq" id="WP_200256382.1">
    <property type="nucleotide sequence ID" value="NZ_JAENIP020000004.1"/>
</dbReference>
<reference evidence="2" key="1">
    <citation type="submission" date="2021-01" db="EMBL/GenBank/DDBJ databases">
        <title>Characterization of Corynebacterium spp. from penguins.</title>
        <authorList>
            <person name="Svec P."/>
        </authorList>
    </citation>
    <scope>NUCLEOTIDE SEQUENCE</scope>
    <source>
        <strain evidence="2">CCM 8835</strain>
    </source>
</reference>
<keyword evidence="4" id="KW-1185">Reference proteome</keyword>
<evidence type="ECO:0000313" key="2">
    <source>
        <dbReference type="EMBL" id="MBK1843300.1"/>
    </source>
</evidence>
<accession>A0A9Q4CG23</accession>
<protein>
    <submittedName>
        <fullName evidence="3">Uncharacterized protein</fullName>
    </submittedName>
</protein>
<dbReference type="Proteomes" id="UP000650005">
    <property type="component" value="Unassembled WGS sequence"/>
</dbReference>
<feature type="compositionally biased region" description="Acidic residues" evidence="1">
    <location>
        <begin position="45"/>
        <end position="56"/>
    </location>
</feature>
<sequence length="56" mass="6094">MTEPIGTDKNPDEVLEGDAVANDLREAADTAHERAVHEEQAVIDSENDDSDEEATQ</sequence>
<dbReference type="EMBL" id="JAENIP010000007">
    <property type="protein sequence ID" value="MBK1843300.1"/>
    <property type="molecule type" value="Genomic_DNA"/>
</dbReference>
<organism evidence="3 5">
    <name type="scientific">Corynebacterium antarcticum</name>
    <dbReference type="NCBI Taxonomy" id="2800405"/>
    <lineage>
        <taxon>Bacteria</taxon>
        <taxon>Bacillati</taxon>
        <taxon>Actinomycetota</taxon>
        <taxon>Actinomycetes</taxon>
        <taxon>Mycobacteriales</taxon>
        <taxon>Corynebacteriaceae</taxon>
        <taxon>Corynebacterium</taxon>
    </lineage>
</organism>
<dbReference type="Proteomes" id="UP001070238">
    <property type="component" value="Unassembled WGS sequence"/>
</dbReference>
<comment type="caution">
    <text evidence="3">The sequence shown here is derived from an EMBL/GenBank/DDBJ whole genome shotgun (WGS) entry which is preliminary data.</text>
</comment>
<evidence type="ECO:0000313" key="3">
    <source>
        <dbReference type="EMBL" id="MCX7538789.1"/>
    </source>
</evidence>
<name>A0A9Q4CG23_9CORY</name>
<dbReference type="EMBL" id="JAPMKX010000004">
    <property type="protein sequence ID" value="MCX7538789.1"/>
    <property type="molecule type" value="Genomic_DNA"/>
</dbReference>
<dbReference type="AlphaFoldDB" id="A0A9Q4CG23"/>
<gene>
    <name evidence="2" type="ORF">JIM95_01740</name>
    <name evidence="3" type="ORF">OS123_09625</name>
</gene>
<feature type="compositionally biased region" description="Basic and acidic residues" evidence="1">
    <location>
        <begin position="28"/>
        <end position="40"/>
    </location>
</feature>
<feature type="region of interest" description="Disordered" evidence="1">
    <location>
        <begin position="28"/>
        <end position="56"/>
    </location>
</feature>
<reference evidence="3" key="2">
    <citation type="submission" date="2022-11" db="EMBL/GenBank/DDBJ databases">
        <title>Corynebacterium sp. isolated from Penguins.</title>
        <authorList>
            <person name="Sedlar K."/>
            <person name="Svec P."/>
        </authorList>
    </citation>
    <scope>NUCLEOTIDE SEQUENCE</scope>
    <source>
        <strain evidence="3">P5875</strain>
    </source>
</reference>